<feature type="transmembrane region" description="Helical" evidence="2">
    <location>
        <begin position="917"/>
        <end position="937"/>
    </location>
</feature>
<feature type="compositionally biased region" description="Polar residues" evidence="1">
    <location>
        <begin position="616"/>
        <end position="645"/>
    </location>
</feature>
<feature type="compositionally biased region" description="Polar residues" evidence="1">
    <location>
        <begin position="11"/>
        <end position="37"/>
    </location>
</feature>
<gene>
    <name evidence="3" type="ORF">BCR32DRAFT_328452</name>
</gene>
<keyword evidence="4" id="KW-1185">Reference proteome</keyword>
<feature type="compositionally biased region" description="Polar residues" evidence="1">
    <location>
        <begin position="163"/>
        <end position="177"/>
    </location>
</feature>
<reference evidence="3 4" key="1">
    <citation type="submission" date="2016-08" db="EMBL/GenBank/DDBJ databases">
        <title>A Parts List for Fungal Cellulosomes Revealed by Comparative Genomics.</title>
        <authorList>
            <consortium name="DOE Joint Genome Institute"/>
            <person name="Haitjema C.H."/>
            <person name="Gilmore S.P."/>
            <person name="Henske J.K."/>
            <person name="Solomon K.V."/>
            <person name="De Groot R."/>
            <person name="Kuo A."/>
            <person name="Mondo S.J."/>
            <person name="Salamov A.A."/>
            <person name="Labutti K."/>
            <person name="Zhao Z."/>
            <person name="Chiniquy J."/>
            <person name="Barry K."/>
            <person name="Brewer H.M."/>
            <person name="Purvine S.O."/>
            <person name="Wright A.T."/>
            <person name="Boxma B."/>
            <person name="Van Alen T."/>
            <person name="Hackstein J.H."/>
            <person name="Baker S.E."/>
            <person name="Grigoriev I.V."/>
            <person name="O'Malley M.A."/>
        </authorList>
    </citation>
    <scope>NUCLEOTIDE SEQUENCE [LARGE SCALE GENOMIC DNA]</scope>
    <source>
        <strain evidence="3 4">S4</strain>
    </source>
</reference>
<name>A0A1Y1WYM3_9FUNG</name>
<evidence type="ECO:0000313" key="4">
    <source>
        <dbReference type="Proteomes" id="UP000193944"/>
    </source>
</evidence>
<keyword evidence="2" id="KW-1133">Transmembrane helix</keyword>
<feature type="region of interest" description="Disordered" evidence="1">
    <location>
        <begin position="470"/>
        <end position="497"/>
    </location>
</feature>
<comment type="caution">
    <text evidence="3">The sequence shown here is derived from an EMBL/GenBank/DDBJ whole genome shotgun (WGS) entry which is preliminary data.</text>
</comment>
<keyword evidence="2" id="KW-0812">Transmembrane</keyword>
<evidence type="ECO:0000256" key="1">
    <source>
        <dbReference type="SAM" id="MobiDB-lite"/>
    </source>
</evidence>
<protein>
    <submittedName>
        <fullName evidence="3">Uncharacterized protein</fullName>
    </submittedName>
</protein>
<feature type="transmembrane region" description="Helical" evidence="2">
    <location>
        <begin position="957"/>
        <end position="980"/>
    </location>
</feature>
<proteinExistence type="predicted"/>
<evidence type="ECO:0000313" key="3">
    <source>
        <dbReference type="EMBL" id="ORX78669.1"/>
    </source>
</evidence>
<sequence>MQAINMKYLSPVQTPSDNKTKYSNNKSSVNGTMDGSNSEYDFINRNSYLQKNKSMMNNNLLRMMMDNSNSQTMSVYDDYHYSDNISLSQASNNISLSQVSNNIPSPSFSQYQNPQNCLTPHKYSNSIHHNRSNPYEYNINSGDYTFEEYLRESKIKRSRSDNTSDYPMNNSSSTNTIHHINYYPSEYEKNNNNLNSHYSNNYNNYPSCNNQVSNPYSSSSYNYNDAMRMKNTYNDNYDMIKQKYNYDYTKIRVVSSDMNNLYRNMIHTMHQDSYPMKYNNGYGHSNLENGEPPSKKQLITASQWNNMYNTLGVNNNSSVVYNKEILCGMTMKEDNDNYMSCCLSQNSNQNQPYSPPYRTNDDNDCCCCKTVNHEKKTNSSDDSMESIENGKTYTMEREEELFVFYINFLRKELYNNIKEMNKNNDIKSSDSNSNAMNIDVPMNNANKGGNNIIFNNNSISNVNAIPSYNGKSGDNGSSNNSNNNNSSQSSYMTSQSDPYCSPPCSPLDRGEEHNTNVKYCIHLILNNGKIESYIKLPHECILCHHTCHQETVVENIAEIYSNRFCRNSLRSCKYCLEHDCKKKCTEFARTHIMNEDIAIDLETVESFMTKYIEGEGSQSDASTSSIESDVQTLSGGNTSDGSINNPMCPLNTNKKEEYPHRSRSIHSTKSQSNGNSNFTSDKRSESSATLAMDQSTSTFYDDSRISKQSSSTYIAPTSESSEFKIYKSNSSKSNKSSKSTELHHQRSMNESFLKNYNLYDGSNDTKTTHALKTPGDSVVDANEINKTKIDLYKSDSRISNASASFEMESKGNISNTSATSYQEAVANTSTTAKNMAKVMENTSFESRKSYDKYDKHIDYKGDPKTAQRLHRAEESRRKVKERIGYERKVLSFLEAHGGEVTDPDDIRELTDIFVKEFSFYGFILRFSMVFAIICAMFSEHSRHISYNVDSFISISKIVVFVIVKNITPITSCISALILYVRFIETMDYETAGDRYKIIRHFSEMVRDDEFGQCVDKILGEYLERVHHENEKSSSSTTTPTTTTTTTTTSTSTTATTTMAMEEDHPNMELDDNGQKIQSQNQGQNILDELAHIEFRSKRCINSDEPIFPNSSMNERNRNVVIDSYLLFIICLIISHKYTIDTCEYNYKNKSWYFIYTFFLKDYKNPNMTMKQFNQYEFYILCVLQYNIHISMEEYNNFDVFVKRNCSSFGKDLSLYITTNVLEKLSKAMVHQEYYKKLNSNNYKNYIFNSVINNMENKIKVFFEQVIAMVKRNTCEYNKKYHPELST</sequence>
<reference evidence="3 4" key="2">
    <citation type="submission" date="2016-08" db="EMBL/GenBank/DDBJ databases">
        <title>Pervasive Adenine N6-methylation of Active Genes in Fungi.</title>
        <authorList>
            <consortium name="DOE Joint Genome Institute"/>
            <person name="Mondo S.J."/>
            <person name="Dannebaum R.O."/>
            <person name="Kuo R.C."/>
            <person name="Labutti K."/>
            <person name="Haridas S."/>
            <person name="Kuo A."/>
            <person name="Salamov A."/>
            <person name="Ahrendt S.R."/>
            <person name="Lipzen A."/>
            <person name="Sullivan W."/>
            <person name="Andreopoulos W.B."/>
            <person name="Clum A."/>
            <person name="Lindquist E."/>
            <person name="Daum C."/>
            <person name="Ramamoorthy G.K."/>
            <person name="Gryganskyi A."/>
            <person name="Culley D."/>
            <person name="Magnuson J.K."/>
            <person name="James T.Y."/>
            <person name="O'Malley M.A."/>
            <person name="Stajich J.E."/>
            <person name="Spatafora J.W."/>
            <person name="Visel A."/>
            <person name="Grigoriev I.V."/>
        </authorList>
    </citation>
    <scope>NUCLEOTIDE SEQUENCE [LARGE SCALE GENOMIC DNA]</scope>
    <source>
        <strain evidence="3 4">S4</strain>
    </source>
</reference>
<feature type="compositionally biased region" description="Low complexity" evidence="1">
    <location>
        <begin position="727"/>
        <end position="737"/>
    </location>
</feature>
<feature type="region of interest" description="Disordered" evidence="1">
    <location>
        <begin position="156"/>
        <end position="177"/>
    </location>
</feature>
<dbReference type="OrthoDB" id="2151295at2759"/>
<feature type="compositionally biased region" description="Polar residues" evidence="1">
    <location>
        <begin position="667"/>
        <end position="679"/>
    </location>
</feature>
<feature type="region of interest" description="Disordered" evidence="1">
    <location>
        <begin position="615"/>
        <end position="746"/>
    </location>
</feature>
<dbReference type="Proteomes" id="UP000193944">
    <property type="component" value="Unassembled WGS sequence"/>
</dbReference>
<evidence type="ECO:0000256" key="2">
    <source>
        <dbReference type="SAM" id="Phobius"/>
    </source>
</evidence>
<organism evidence="3 4">
    <name type="scientific">Anaeromyces robustus</name>
    <dbReference type="NCBI Taxonomy" id="1754192"/>
    <lineage>
        <taxon>Eukaryota</taxon>
        <taxon>Fungi</taxon>
        <taxon>Fungi incertae sedis</taxon>
        <taxon>Chytridiomycota</taxon>
        <taxon>Chytridiomycota incertae sedis</taxon>
        <taxon>Neocallimastigomycetes</taxon>
        <taxon>Neocallimastigales</taxon>
        <taxon>Neocallimastigaceae</taxon>
        <taxon>Anaeromyces</taxon>
    </lineage>
</organism>
<feature type="region of interest" description="Disordered" evidence="1">
    <location>
        <begin position="1"/>
        <end position="37"/>
    </location>
</feature>
<accession>A0A1Y1WYM3</accession>
<dbReference type="EMBL" id="MCFG01000202">
    <property type="protein sequence ID" value="ORX78669.1"/>
    <property type="molecule type" value="Genomic_DNA"/>
</dbReference>
<feature type="compositionally biased region" description="Low complexity" evidence="1">
    <location>
        <begin position="1032"/>
        <end position="1054"/>
    </location>
</feature>
<feature type="compositionally biased region" description="Low complexity" evidence="1">
    <location>
        <begin position="470"/>
        <end position="490"/>
    </location>
</feature>
<keyword evidence="2" id="KW-0472">Membrane</keyword>
<feature type="region of interest" description="Disordered" evidence="1">
    <location>
        <begin position="422"/>
        <end position="442"/>
    </location>
</feature>
<feature type="region of interest" description="Disordered" evidence="1">
    <location>
        <begin position="1028"/>
        <end position="1054"/>
    </location>
</feature>
<feature type="compositionally biased region" description="Polar residues" evidence="1">
    <location>
        <begin position="686"/>
        <end position="720"/>
    </location>
</feature>